<dbReference type="STRING" id="679926.Mpet_2303"/>
<dbReference type="KEGG" id="mpi:Mpet_2303"/>
<dbReference type="EMBL" id="CP002117">
    <property type="protein sequence ID" value="ADN37050.1"/>
    <property type="molecule type" value="Genomic_DNA"/>
</dbReference>
<proteinExistence type="predicted"/>
<dbReference type="AlphaFoldDB" id="E1RD67"/>
<dbReference type="HOGENOM" id="CLU_1801718_0_0_2"/>
<sequence>MQESGLPVADWWIDKSRGFLSEVETGQDVHSWLTELAEKVRQWEKAEDITIKTIWVSDSGHIYSRYRPNTGRHKTDFTKAEYSRPFDMILADLKDICEKYGIFFDELSFPKNHENRISAQGRHRYMPVSARFYHSVDLVVVEK</sequence>
<evidence type="ECO:0000313" key="1">
    <source>
        <dbReference type="EMBL" id="ADN37050.1"/>
    </source>
</evidence>
<dbReference type="RefSeq" id="WP_013330227.1">
    <property type="nucleotide sequence ID" value="NC_014507.1"/>
</dbReference>
<dbReference type="GeneID" id="9744789"/>
<evidence type="ECO:0000313" key="2">
    <source>
        <dbReference type="Proteomes" id="UP000006565"/>
    </source>
</evidence>
<accession>E1RD67</accession>
<reference evidence="1 2" key="1">
    <citation type="journal article" date="2010" name="Stand. Genomic Sci.">
        <title>Complete genome sequence of Methanoplanus petrolearius type strain (SEBR 4847).</title>
        <authorList>
            <person name="Brambilla E."/>
            <person name="Djao O.D."/>
            <person name="Daligault H."/>
            <person name="Lapidus A."/>
            <person name="Lucas S."/>
            <person name="Hammon N."/>
            <person name="Nolan M."/>
            <person name="Tice H."/>
            <person name="Cheng J.F."/>
            <person name="Han C."/>
            <person name="Tapia R."/>
            <person name="Goodwin L."/>
            <person name="Pitluck S."/>
            <person name="Liolios K."/>
            <person name="Ivanova N."/>
            <person name="Mavromatis K."/>
            <person name="Mikhailova N."/>
            <person name="Pati A."/>
            <person name="Chen A."/>
            <person name="Palaniappan K."/>
            <person name="Land M."/>
            <person name="Hauser L."/>
            <person name="Chang Y.J."/>
            <person name="Jeffries C.D."/>
            <person name="Rohde M."/>
            <person name="Spring S."/>
            <person name="Sikorski J."/>
            <person name="Goker M."/>
            <person name="Woyke T."/>
            <person name="Bristow J."/>
            <person name="Eisen J.A."/>
            <person name="Markowitz V."/>
            <person name="Hugenholtz P."/>
            <person name="Kyrpides N.C."/>
            <person name="Klenk H.P."/>
        </authorList>
    </citation>
    <scope>NUCLEOTIDE SEQUENCE [LARGE SCALE GENOMIC DNA]</scope>
    <source>
        <strain evidence="2">DSM 11571 / OCM 486 / SEBR 4847</strain>
    </source>
</reference>
<name>E1RD67_METP4</name>
<gene>
    <name evidence="1" type="ordered locus">Mpet_2303</name>
</gene>
<dbReference type="Proteomes" id="UP000006565">
    <property type="component" value="Chromosome"/>
</dbReference>
<organism evidence="1 2">
    <name type="scientific">Methanolacinia petrolearia (strain DSM 11571 / OCM 486 / SEBR 4847)</name>
    <name type="common">Methanoplanus petrolearius</name>
    <dbReference type="NCBI Taxonomy" id="679926"/>
    <lineage>
        <taxon>Archaea</taxon>
        <taxon>Methanobacteriati</taxon>
        <taxon>Methanobacteriota</taxon>
        <taxon>Stenosarchaea group</taxon>
        <taxon>Methanomicrobia</taxon>
        <taxon>Methanomicrobiales</taxon>
        <taxon>Methanomicrobiaceae</taxon>
        <taxon>Methanolacinia</taxon>
    </lineage>
</organism>
<protein>
    <submittedName>
        <fullName evidence="1">Uncharacterized protein</fullName>
    </submittedName>
</protein>
<keyword evidence="2" id="KW-1185">Reference proteome</keyword>